<comment type="caution">
    <text evidence="5">The sequence shown here is derived from an EMBL/GenBank/DDBJ whole genome shotgun (WGS) entry which is preliminary data.</text>
</comment>
<evidence type="ECO:0000259" key="4">
    <source>
        <dbReference type="Pfam" id="PF07912"/>
    </source>
</evidence>
<accession>A0ABP0L848</accession>
<dbReference type="EMBL" id="CAXAMN010011447">
    <property type="protein sequence ID" value="CAK9035336.1"/>
    <property type="molecule type" value="Genomic_DNA"/>
</dbReference>
<evidence type="ECO:0000256" key="1">
    <source>
        <dbReference type="ARBA" id="ARBA00022824"/>
    </source>
</evidence>
<feature type="signal peptide" evidence="3">
    <location>
        <begin position="1"/>
        <end position="15"/>
    </location>
</feature>
<organism evidence="5 6">
    <name type="scientific">Durusdinium trenchii</name>
    <dbReference type="NCBI Taxonomy" id="1381693"/>
    <lineage>
        <taxon>Eukaryota</taxon>
        <taxon>Sar</taxon>
        <taxon>Alveolata</taxon>
        <taxon>Dinophyceae</taxon>
        <taxon>Suessiales</taxon>
        <taxon>Symbiodiniaceae</taxon>
        <taxon>Durusdinium</taxon>
    </lineage>
</organism>
<dbReference type="InterPro" id="IPR016855">
    <property type="entry name" value="ERp29"/>
</dbReference>
<dbReference type="PANTHER" id="PTHR12211:SF0">
    <property type="entry name" value="ENDOPLASMIC RETICULUM RESIDENT PROTEIN 29"/>
    <property type="match status" value="1"/>
</dbReference>
<gene>
    <name evidence="5" type="ORF">CCMP2556_LOCUS19865</name>
</gene>
<feature type="compositionally biased region" description="Basic and acidic residues" evidence="2">
    <location>
        <begin position="207"/>
        <end position="229"/>
    </location>
</feature>
<feature type="chain" id="PRO_5045391431" description="ERp29 N-terminal domain-containing protein" evidence="3">
    <location>
        <begin position="16"/>
        <end position="514"/>
    </location>
</feature>
<dbReference type="InterPro" id="IPR012883">
    <property type="entry name" value="ERp29_N"/>
</dbReference>
<keyword evidence="1" id="KW-0256">Endoplasmic reticulum</keyword>
<dbReference type="Gene3D" id="3.40.30.10">
    <property type="entry name" value="Glutaredoxin"/>
    <property type="match status" value="1"/>
</dbReference>
<protein>
    <recommendedName>
        <fullName evidence="4">ERp29 N-terminal domain-containing protein</fullName>
    </recommendedName>
</protein>
<feature type="domain" description="ERp29 N-terminal" evidence="4">
    <location>
        <begin position="20"/>
        <end position="139"/>
    </location>
</feature>
<dbReference type="Proteomes" id="UP001642484">
    <property type="component" value="Unassembled WGS sequence"/>
</dbReference>
<sequence length="514" mass="56729">MALKLLPFLALVAQAADYNIVNLDNNTLKLLTGHSLPAFVRFDRDYPYGEKADAFKAVAQTAVGAQVLIGTVGISTYGEKMNQDLAERFGYKSPDKDLEYSDMDNIFPKYRFFPANGGADIEYTGPVTADSMTLFLKKELLSLLFTTVVAQSNPAAQEAKIYFGLKGTIREFDKPLGRAQAAKAEPSEEEKQEAPASSSAPVEEEASVSKDTPESGDRDRAGSREKTEVFEQEVTTEEKDRAAASDPQAFGLRVKKEEVEAPAEEEAGAEEAPGGETISEYEELAEPIPHPDIELKTLRGLKVVHIQGQYWESEAEVVGEISGMLMGEDGAWVTLRTHGTSTESILKFISGRTRKELQVRQKEAKVEETLTRPRWPSKISWERRRGDKAAGVKPIILQYCRQQLCQNMSPPVAREALHWAATMDMLLEGRVSSALDVMCQRLKSLEGLASNTEVNLAGQAAHQEAKVMHRASSSAWERPKGKDKGGKSKWKEERSETKGEKGKKDKGDGKKKAQ</sequence>
<feature type="compositionally biased region" description="Acidic residues" evidence="2">
    <location>
        <begin position="260"/>
        <end position="269"/>
    </location>
</feature>
<name>A0ABP0L848_9DINO</name>
<reference evidence="5 6" key="1">
    <citation type="submission" date="2024-02" db="EMBL/GenBank/DDBJ databases">
        <authorList>
            <person name="Chen Y."/>
            <person name="Shah S."/>
            <person name="Dougan E. K."/>
            <person name="Thang M."/>
            <person name="Chan C."/>
        </authorList>
    </citation>
    <scope>NUCLEOTIDE SEQUENCE [LARGE SCALE GENOMIC DNA]</scope>
</reference>
<dbReference type="Pfam" id="PF07912">
    <property type="entry name" value="ERp29_N"/>
    <property type="match status" value="1"/>
</dbReference>
<keyword evidence="3" id="KW-0732">Signal</keyword>
<feature type="region of interest" description="Disordered" evidence="2">
    <location>
        <begin position="460"/>
        <end position="514"/>
    </location>
</feature>
<evidence type="ECO:0000256" key="2">
    <source>
        <dbReference type="SAM" id="MobiDB-lite"/>
    </source>
</evidence>
<proteinExistence type="predicted"/>
<evidence type="ECO:0000256" key="3">
    <source>
        <dbReference type="SAM" id="SignalP"/>
    </source>
</evidence>
<feature type="region of interest" description="Disordered" evidence="2">
    <location>
        <begin position="177"/>
        <end position="276"/>
    </location>
</feature>
<dbReference type="PANTHER" id="PTHR12211">
    <property type="entry name" value="ENDOPLASMIC RETICULUM PROTEIN ERP29"/>
    <property type="match status" value="1"/>
</dbReference>
<keyword evidence="6" id="KW-1185">Reference proteome</keyword>
<evidence type="ECO:0000313" key="6">
    <source>
        <dbReference type="Proteomes" id="UP001642484"/>
    </source>
</evidence>
<evidence type="ECO:0000313" key="5">
    <source>
        <dbReference type="EMBL" id="CAK9035336.1"/>
    </source>
</evidence>
<feature type="compositionally biased region" description="Basic and acidic residues" evidence="2">
    <location>
        <begin position="477"/>
        <end position="514"/>
    </location>
</feature>